<evidence type="ECO:0000313" key="3">
    <source>
        <dbReference type="Proteomes" id="UP000315215"/>
    </source>
</evidence>
<keyword evidence="1" id="KW-0812">Transmembrane</keyword>
<evidence type="ECO:0000313" key="2">
    <source>
        <dbReference type="EMBL" id="QDP39762.1"/>
    </source>
</evidence>
<organism evidence="2 3">
    <name type="scientific">Radiobacillus deserti</name>
    <dbReference type="NCBI Taxonomy" id="2594883"/>
    <lineage>
        <taxon>Bacteria</taxon>
        <taxon>Bacillati</taxon>
        <taxon>Bacillota</taxon>
        <taxon>Bacilli</taxon>
        <taxon>Bacillales</taxon>
        <taxon>Bacillaceae</taxon>
        <taxon>Radiobacillus</taxon>
    </lineage>
</organism>
<protein>
    <submittedName>
        <fullName evidence="2">Uncharacterized protein</fullName>
    </submittedName>
</protein>
<reference evidence="2 3" key="1">
    <citation type="submission" date="2019-07" db="EMBL/GenBank/DDBJ databases">
        <authorList>
            <person name="Li J."/>
        </authorList>
    </citation>
    <scope>NUCLEOTIDE SEQUENCE [LARGE SCALE GENOMIC DNA]</scope>
    <source>
        <strain evidence="2 3">TKL69</strain>
    </source>
</reference>
<dbReference type="RefSeq" id="WP_143892662.1">
    <property type="nucleotide sequence ID" value="NZ_CP041666.1"/>
</dbReference>
<feature type="transmembrane region" description="Helical" evidence="1">
    <location>
        <begin position="40"/>
        <end position="62"/>
    </location>
</feature>
<gene>
    <name evidence="2" type="ORF">FN924_05985</name>
</gene>
<evidence type="ECO:0000256" key="1">
    <source>
        <dbReference type="SAM" id="Phobius"/>
    </source>
</evidence>
<keyword evidence="1" id="KW-0472">Membrane</keyword>
<dbReference type="Proteomes" id="UP000315215">
    <property type="component" value="Chromosome"/>
</dbReference>
<sequence>MLIELLKKELFQRWDKQDDISNREVQLLQTQMRSFKITQFLAVMLGLFLGFVMFLSMFSTVLPFSRELFGA</sequence>
<keyword evidence="1" id="KW-1133">Transmembrane helix</keyword>
<name>A0A516KED0_9BACI</name>
<dbReference type="AlphaFoldDB" id="A0A516KED0"/>
<dbReference type="KEGG" id="aqt:FN924_05985"/>
<keyword evidence="3" id="KW-1185">Reference proteome</keyword>
<dbReference type="EMBL" id="CP041666">
    <property type="protein sequence ID" value="QDP39762.1"/>
    <property type="molecule type" value="Genomic_DNA"/>
</dbReference>
<accession>A0A516KED0</accession>
<proteinExistence type="predicted"/>